<evidence type="ECO:0000256" key="4">
    <source>
        <dbReference type="ARBA" id="ARBA00022679"/>
    </source>
</evidence>
<dbReference type="KEGG" id="upv:EJN92_14845"/>
<dbReference type="CDD" id="cd00130">
    <property type="entry name" value="PAS"/>
    <property type="match status" value="4"/>
</dbReference>
<dbReference type="Proteomes" id="UP000275663">
    <property type="component" value="Chromosome"/>
</dbReference>
<dbReference type="PANTHER" id="PTHR43304">
    <property type="entry name" value="PHYTOCHROME-LIKE PROTEIN CPH1"/>
    <property type="match status" value="1"/>
</dbReference>
<dbReference type="EMBL" id="CP034464">
    <property type="protein sequence ID" value="AZP13162.1"/>
    <property type="molecule type" value="Genomic_DNA"/>
</dbReference>
<dbReference type="RefSeq" id="WP_126128538.1">
    <property type="nucleotide sequence ID" value="NZ_CP034464.1"/>
</dbReference>
<dbReference type="Pfam" id="PF13426">
    <property type="entry name" value="PAS_9"/>
    <property type="match status" value="2"/>
</dbReference>
<dbReference type="PANTHER" id="PTHR43304:SF1">
    <property type="entry name" value="PAC DOMAIN-CONTAINING PROTEIN"/>
    <property type="match status" value="1"/>
</dbReference>
<feature type="domain" description="PAC" evidence="8">
    <location>
        <begin position="223"/>
        <end position="275"/>
    </location>
</feature>
<feature type="domain" description="PAS" evidence="7">
    <location>
        <begin position="143"/>
        <end position="220"/>
    </location>
</feature>
<name>A0A3Q9BS19_9BURK</name>
<evidence type="ECO:0000259" key="7">
    <source>
        <dbReference type="PROSITE" id="PS50112"/>
    </source>
</evidence>
<keyword evidence="5 9" id="KW-0418">Kinase</keyword>
<dbReference type="InterPro" id="IPR003594">
    <property type="entry name" value="HATPase_dom"/>
</dbReference>
<dbReference type="InterPro" id="IPR004358">
    <property type="entry name" value="Sig_transdc_His_kin-like_C"/>
</dbReference>
<dbReference type="PROSITE" id="PS50109">
    <property type="entry name" value="HIS_KIN"/>
    <property type="match status" value="1"/>
</dbReference>
<dbReference type="PRINTS" id="PR00344">
    <property type="entry name" value="BCTRLSENSOR"/>
</dbReference>
<feature type="domain" description="Histidine kinase" evidence="6">
    <location>
        <begin position="546"/>
        <end position="777"/>
    </location>
</feature>
<dbReference type="SUPFAM" id="SSF55874">
    <property type="entry name" value="ATPase domain of HSP90 chaperone/DNA topoisomerase II/histidine kinase"/>
    <property type="match status" value="1"/>
</dbReference>
<keyword evidence="3" id="KW-0597">Phosphoprotein</keyword>
<dbReference type="InterPro" id="IPR000700">
    <property type="entry name" value="PAS-assoc_C"/>
</dbReference>
<dbReference type="InterPro" id="IPR001610">
    <property type="entry name" value="PAC"/>
</dbReference>
<keyword evidence="4" id="KW-0808">Transferase</keyword>
<gene>
    <name evidence="9" type="ORF">EJN92_14845</name>
</gene>
<dbReference type="InterPro" id="IPR036890">
    <property type="entry name" value="HATPase_C_sf"/>
</dbReference>
<reference evidence="9 10" key="1">
    <citation type="journal article" date="2011" name="Int. J. Syst. Evol. Microbiol.">
        <title>Description of Undibacterium oligocarboniphilum sp. nov., isolated from purified water, and Undibacterium pigrum strain CCUG 49012 as the type strain of Undibacterium parvum sp. nov., and emended descriptions of the genus Undibacterium and the species Undibacterium pigrum.</title>
        <authorList>
            <person name="Eder W."/>
            <person name="Wanner G."/>
            <person name="Ludwig W."/>
            <person name="Busse H.J."/>
            <person name="Ziemke-Kageler F."/>
            <person name="Lang E."/>
        </authorList>
    </citation>
    <scope>NUCLEOTIDE SEQUENCE [LARGE SCALE GENOMIC DNA]</scope>
    <source>
        <strain evidence="9 10">DSM 23061</strain>
    </source>
</reference>
<organism evidence="9 10">
    <name type="scientific">Undibacterium parvum</name>
    <dbReference type="NCBI Taxonomy" id="401471"/>
    <lineage>
        <taxon>Bacteria</taxon>
        <taxon>Pseudomonadati</taxon>
        <taxon>Pseudomonadota</taxon>
        <taxon>Betaproteobacteria</taxon>
        <taxon>Burkholderiales</taxon>
        <taxon>Oxalobacteraceae</taxon>
        <taxon>Undibacterium</taxon>
    </lineage>
</organism>
<dbReference type="InterPro" id="IPR052162">
    <property type="entry name" value="Sensor_kinase/Photoreceptor"/>
</dbReference>
<evidence type="ECO:0000256" key="3">
    <source>
        <dbReference type="ARBA" id="ARBA00022553"/>
    </source>
</evidence>
<dbReference type="PROSITE" id="PS50112">
    <property type="entry name" value="PAS"/>
    <property type="match status" value="2"/>
</dbReference>
<dbReference type="InterPro" id="IPR013656">
    <property type="entry name" value="PAS_4"/>
</dbReference>
<keyword evidence="10" id="KW-1185">Reference proteome</keyword>
<proteinExistence type="predicted"/>
<dbReference type="InterPro" id="IPR005467">
    <property type="entry name" value="His_kinase_dom"/>
</dbReference>
<evidence type="ECO:0000313" key="9">
    <source>
        <dbReference type="EMBL" id="AZP13162.1"/>
    </source>
</evidence>
<dbReference type="OrthoDB" id="2521613at2"/>
<dbReference type="SMART" id="SM00387">
    <property type="entry name" value="HATPase_c"/>
    <property type="match status" value="1"/>
</dbReference>
<sequence>MSAGNKIDQTARLAKTVSLETPDTLLKYDAIMDGAPMGILFTQDGIMLQANASFLEIMGYQSEQLLGKPASLLFFSIPENYLEIGRIAGPALTAGKAFRADIQASRQDASLFWARFSAKAVNRNNKQDGTLWFVEDVTLEHLHEQQLRQTLEEQRAIFDSAAVGILYSHQRTVARCNERMASMFGYSAEELLGRSTRLLFRDEAHFGELSRQVYPALKTHGSFSTELQMPHRDGHLIWVHATGSQVQGSTLVGDEVIWIFTDISARKAAEEENRLTLLELEAVFANAAVGFIYTREHKIQRCNDRSAEIFGYAAASLVGLPTISVFPSELAYQEFRVKAARVMDGGRSYETEVQCKRKDGSLGWCHLHGKALNPADISQGSIWIVVDTEVTRRTREQLAESMRELEALVENASIGILFTKDRKITRYNPRFGEMFGYPDGQAIGSPASIFFSSQDEYEAFGQMAFPLLSTGLSLQTELYTQHSNGQKRLWVKLIAYLADPKDLSKGTIWLVEDRTGFKASEAALQKAQADLLQAEKQVALGSLVVGVAHELNTPIGNALMAASTLSELCQDVSASIARGDLRRSQLDSYMLDVTSLAALMTRACERAAQLVASFKQVAVDRRQAQRERFNLLDLLQDSVLAHNQKLVQPGWQIEYQIAADIVCDSYPEPLSQIAVGLVENALTHAFVGRSHGNLRISVELVEGQIALSFSDDGIGMAPDILARVFDPFFTTRLGQGRSGLGLSISRNLATAVLGGDLTVTSELGQGTCFTVHFPQIAAQQI</sequence>
<dbReference type="Gene3D" id="1.10.287.130">
    <property type="match status" value="1"/>
</dbReference>
<accession>A0A3Q9BS19</accession>
<dbReference type="Gene3D" id="3.30.565.10">
    <property type="entry name" value="Histidine kinase-like ATPase, C-terminal domain"/>
    <property type="match status" value="1"/>
</dbReference>
<evidence type="ECO:0000256" key="5">
    <source>
        <dbReference type="ARBA" id="ARBA00022777"/>
    </source>
</evidence>
<dbReference type="InterPro" id="IPR035965">
    <property type="entry name" value="PAS-like_dom_sf"/>
</dbReference>
<dbReference type="PROSITE" id="PS50113">
    <property type="entry name" value="PAC"/>
    <property type="match status" value="1"/>
</dbReference>
<evidence type="ECO:0000259" key="6">
    <source>
        <dbReference type="PROSITE" id="PS50109"/>
    </source>
</evidence>
<dbReference type="SMART" id="SM00086">
    <property type="entry name" value="PAC"/>
    <property type="match status" value="3"/>
</dbReference>
<evidence type="ECO:0000256" key="2">
    <source>
        <dbReference type="ARBA" id="ARBA00012438"/>
    </source>
</evidence>
<evidence type="ECO:0000259" key="8">
    <source>
        <dbReference type="PROSITE" id="PS50113"/>
    </source>
</evidence>
<dbReference type="AlphaFoldDB" id="A0A3Q9BS19"/>
<dbReference type="SUPFAM" id="SSF55785">
    <property type="entry name" value="PYP-like sensor domain (PAS domain)"/>
    <property type="match status" value="4"/>
</dbReference>
<dbReference type="Pfam" id="PF08448">
    <property type="entry name" value="PAS_4"/>
    <property type="match status" value="1"/>
</dbReference>
<dbReference type="GO" id="GO:0004673">
    <property type="term" value="F:protein histidine kinase activity"/>
    <property type="evidence" value="ECO:0007669"/>
    <property type="project" value="UniProtKB-EC"/>
</dbReference>
<dbReference type="Pfam" id="PF13188">
    <property type="entry name" value="PAS_8"/>
    <property type="match status" value="1"/>
</dbReference>
<dbReference type="EC" id="2.7.13.3" evidence="2"/>
<dbReference type="NCBIfam" id="TIGR00229">
    <property type="entry name" value="sensory_box"/>
    <property type="match status" value="4"/>
</dbReference>
<protein>
    <recommendedName>
        <fullName evidence="2">histidine kinase</fullName>
        <ecNumber evidence="2">2.7.13.3</ecNumber>
    </recommendedName>
</protein>
<dbReference type="Pfam" id="PF02518">
    <property type="entry name" value="HATPase_c"/>
    <property type="match status" value="1"/>
</dbReference>
<dbReference type="SMART" id="SM00091">
    <property type="entry name" value="PAS"/>
    <property type="match status" value="4"/>
</dbReference>
<evidence type="ECO:0000313" key="10">
    <source>
        <dbReference type="Proteomes" id="UP000275663"/>
    </source>
</evidence>
<comment type="catalytic activity">
    <reaction evidence="1">
        <text>ATP + protein L-histidine = ADP + protein N-phospho-L-histidine.</text>
        <dbReference type="EC" id="2.7.13.3"/>
    </reaction>
</comment>
<evidence type="ECO:0000256" key="1">
    <source>
        <dbReference type="ARBA" id="ARBA00000085"/>
    </source>
</evidence>
<dbReference type="InterPro" id="IPR000014">
    <property type="entry name" value="PAS"/>
</dbReference>
<dbReference type="Gene3D" id="3.30.450.20">
    <property type="entry name" value="PAS domain"/>
    <property type="match status" value="4"/>
</dbReference>
<feature type="domain" description="PAS" evidence="7">
    <location>
        <begin position="39"/>
        <end position="95"/>
    </location>
</feature>